<evidence type="ECO:0000259" key="1">
    <source>
        <dbReference type="Pfam" id="PF12146"/>
    </source>
</evidence>
<reference evidence="3" key="2">
    <citation type="journal article" date="2024" name="Nature">
        <title>Anoxygenic phototroph of the Chloroflexota uses a type I reaction centre.</title>
        <authorList>
            <person name="Tsuji J.M."/>
            <person name="Shaw N.A."/>
            <person name="Nagashima S."/>
            <person name="Venkiteswaran J.J."/>
            <person name="Schiff S.L."/>
            <person name="Watanabe T."/>
            <person name="Fukui M."/>
            <person name="Hanada S."/>
            <person name="Tank M."/>
            <person name="Neufeld J.D."/>
        </authorList>
    </citation>
    <scope>NUCLEOTIDE SEQUENCE</scope>
    <source>
        <strain evidence="3">L227-S17</strain>
    </source>
</reference>
<evidence type="ECO:0000313" key="2">
    <source>
        <dbReference type="EMBL" id="NWJ44791.1"/>
    </source>
</evidence>
<reference evidence="2 4" key="1">
    <citation type="submission" date="2020-06" db="EMBL/GenBank/DDBJ databases">
        <title>Anoxygenic phototrophic Chloroflexota member uses a Type I reaction center.</title>
        <authorList>
            <person name="Tsuji J.M."/>
            <person name="Shaw N.A."/>
            <person name="Nagashima S."/>
            <person name="Venkiteswaran J."/>
            <person name="Schiff S.L."/>
            <person name="Hanada S."/>
            <person name="Tank M."/>
            <person name="Neufeld J.D."/>
        </authorList>
    </citation>
    <scope>NUCLEOTIDE SEQUENCE [LARGE SCALE GENOMIC DNA]</scope>
    <source>
        <strain evidence="2">L227-S17</strain>
    </source>
</reference>
<organism evidence="2 4">
    <name type="scientific">Candidatus Chlorohelix allophototropha</name>
    <dbReference type="NCBI Taxonomy" id="3003348"/>
    <lineage>
        <taxon>Bacteria</taxon>
        <taxon>Bacillati</taxon>
        <taxon>Chloroflexota</taxon>
        <taxon>Chloroflexia</taxon>
        <taxon>Candidatus Chloroheliales</taxon>
        <taxon>Candidatus Chloroheliaceae</taxon>
        <taxon>Candidatus Chlorohelix</taxon>
    </lineage>
</organism>
<dbReference type="Gene3D" id="3.40.50.1820">
    <property type="entry name" value="alpha/beta hydrolase"/>
    <property type="match status" value="1"/>
</dbReference>
<dbReference type="Pfam" id="PF12146">
    <property type="entry name" value="Hydrolase_4"/>
    <property type="match status" value="1"/>
</dbReference>
<feature type="domain" description="Serine aminopeptidase S33" evidence="1">
    <location>
        <begin position="40"/>
        <end position="277"/>
    </location>
</feature>
<dbReference type="InterPro" id="IPR051044">
    <property type="entry name" value="MAG_DAG_Lipase"/>
</dbReference>
<dbReference type="RefSeq" id="WP_341468568.1">
    <property type="nucleotide sequence ID" value="NZ_CP128399.1"/>
</dbReference>
<protein>
    <submittedName>
        <fullName evidence="2">Alpha/beta fold hydrolase</fullName>
    </submittedName>
    <submittedName>
        <fullName evidence="3">Lysophospholipase</fullName>
    </submittedName>
</protein>
<dbReference type="Proteomes" id="UP000521676">
    <property type="component" value="Unassembled WGS sequence"/>
</dbReference>
<keyword evidence="5" id="KW-1185">Reference proteome</keyword>
<evidence type="ECO:0000313" key="5">
    <source>
        <dbReference type="Proteomes" id="UP001431572"/>
    </source>
</evidence>
<gene>
    <name evidence="2" type="ORF">HXX08_02840</name>
    <name evidence="3" type="ORF">OZ401_002487</name>
</gene>
<keyword evidence="2" id="KW-0378">Hydrolase</keyword>
<dbReference type="GO" id="GO:0016787">
    <property type="term" value="F:hydrolase activity"/>
    <property type="evidence" value="ECO:0007669"/>
    <property type="project" value="UniProtKB-KW"/>
</dbReference>
<accession>A0A8T7M0C7</accession>
<dbReference type="PANTHER" id="PTHR11614">
    <property type="entry name" value="PHOSPHOLIPASE-RELATED"/>
    <property type="match status" value="1"/>
</dbReference>
<evidence type="ECO:0000313" key="4">
    <source>
        <dbReference type="Proteomes" id="UP000521676"/>
    </source>
</evidence>
<dbReference type="InterPro" id="IPR022742">
    <property type="entry name" value="Hydrolase_4"/>
</dbReference>
<dbReference type="SUPFAM" id="SSF53474">
    <property type="entry name" value="alpha/beta-Hydrolases"/>
    <property type="match status" value="1"/>
</dbReference>
<dbReference type="EMBL" id="JACATZ010000001">
    <property type="protein sequence ID" value="NWJ44791.1"/>
    <property type="molecule type" value="Genomic_DNA"/>
</dbReference>
<proteinExistence type="predicted"/>
<evidence type="ECO:0000313" key="3">
    <source>
        <dbReference type="EMBL" id="WJW66674.1"/>
    </source>
</evidence>
<dbReference type="EMBL" id="CP128399">
    <property type="protein sequence ID" value="WJW66674.1"/>
    <property type="molecule type" value="Genomic_DNA"/>
</dbReference>
<dbReference type="AlphaFoldDB" id="A0A8T7M0C7"/>
<dbReference type="Proteomes" id="UP001431572">
    <property type="component" value="Chromosome 1"/>
</dbReference>
<sequence>MGIFTKNLYELLQEETEQFLSHDGMRLHMHCWKPSDVPASRVVLIVHGLGGHGAYYASSLAPYLVPLGAMVYAPDLRGHGRSDGVRGDIESFGELEGDVAAAASWVRNRHPNLPFYLLGESMGTPLAILHAANSKPELKPDYLILAACVVAPTITPRIDEILRTAFYLATNRRKPALPITGREEQGIRDLEFIKVLKADVLFNKHVSVRFLLNMTKAMNRAAQSHHLLSMPTIILQGGKDITVRHRPTRAFFHRIAATDKEMHVFPEAFHAILNDPDAPEVRKRIINWIDRKESGNYQTNGMFTNHFQPFA</sequence>
<name>A0A8T7M0C7_9CHLR</name>
<dbReference type="InterPro" id="IPR029058">
    <property type="entry name" value="AB_hydrolase_fold"/>
</dbReference>